<evidence type="ECO:0000256" key="1">
    <source>
        <dbReference type="SAM" id="Phobius"/>
    </source>
</evidence>
<dbReference type="EMBL" id="JAWCUA010000003">
    <property type="protein sequence ID" value="MDU0112166.1"/>
    <property type="molecule type" value="Genomic_DNA"/>
</dbReference>
<evidence type="ECO:0000313" key="3">
    <source>
        <dbReference type="Proteomes" id="UP001257914"/>
    </source>
</evidence>
<dbReference type="RefSeq" id="WP_216056659.1">
    <property type="nucleotide sequence ID" value="NZ_JAWCUA010000003.1"/>
</dbReference>
<keyword evidence="3" id="KW-1185">Reference proteome</keyword>
<accession>A0ABU3QXK8</accession>
<keyword evidence="1" id="KW-0812">Transmembrane</keyword>
<reference evidence="2 3" key="1">
    <citation type="submission" date="2023-10" db="EMBL/GenBank/DDBJ databases">
        <title>Psychrosphaera aquimaarina strain SW33 isolated from seawater.</title>
        <authorList>
            <person name="Bayburt H."/>
            <person name="Kim J.M."/>
            <person name="Choi B.J."/>
            <person name="Jeon C.O."/>
        </authorList>
    </citation>
    <scope>NUCLEOTIDE SEQUENCE [LARGE SCALE GENOMIC DNA]</scope>
    <source>
        <strain evidence="2 3">KCTC 52743</strain>
    </source>
</reference>
<name>A0ABU3QXK8_9GAMM</name>
<protein>
    <submittedName>
        <fullName evidence="2">DUF2909 domain-containing protein</fullName>
    </submittedName>
</protein>
<evidence type="ECO:0000313" key="2">
    <source>
        <dbReference type="EMBL" id="MDU0112166.1"/>
    </source>
</evidence>
<dbReference type="Pfam" id="PF11137">
    <property type="entry name" value="DUF2909"/>
    <property type="match status" value="1"/>
</dbReference>
<feature type="transmembrane region" description="Helical" evidence="1">
    <location>
        <begin position="45"/>
        <end position="64"/>
    </location>
</feature>
<organism evidence="2 3">
    <name type="scientific">Psychrosphaera aquimarina</name>
    <dbReference type="NCBI Taxonomy" id="2044854"/>
    <lineage>
        <taxon>Bacteria</taxon>
        <taxon>Pseudomonadati</taxon>
        <taxon>Pseudomonadota</taxon>
        <taxon>Gammaproteobacteria</taxon>
        <taxon>Alteromonadales</taxon>
        <taxon>Pseudoalteromonadaceae</taxon>
        <taxon>Psychrosphaera</taxon>
    </lineage>
</organism>
<dbReference type="Proteomes" id="UP001257914">
    <property type="component" value="Unassembled WGS sequence"/>
</dbReference>
<comment type="caution">
    <text evidence="2">The sequence shown here is derived from an EMBL/GenBank/DDBJ whole genome shotgun (WGS) entry which is preliminary data.</text>
</comment>
<sequence length="71" mass="8068">MDLIIKIVIGLILISIVFNLFKAMKSMLKQEPDQKPMSHFIGRRLMYSGLLIVILLICLATGVIQPNPRPY</sequence>
<keyword evidence="1" id="KW-0472">Membrane</keyword>
<dbReference type="InterPro" id="IPR021313">
    <property type="entry name" value="DUF2909"/>
</dbReference>
<proteinExistence type="predicted"/>
<feature type="transmembrane region" description="Helical" evidence="1">
    <location>
        <begin position="6"/>
        <end position="24"/>
    </location>
</feature>
<keyword evidence="1" id="KW-1133">Transmembrane helix</keyword>
<gene>
    <name evidence="2" type="ORF">RT723_03950</name>
</gene>